<sequence>METKKPYKTKIKINEENENTGELKSKWIRIQYDHIPKYCKECCLQRHDEKECWNIHPELHNMDEQEGTRRITVSKKRKREIKRDKYQWLARKSKYLRDKYGHVLGEVDDIEHEGIEVTKCV</sequence>
<keyword evidence="2" id="KW-1185">Reference proteome</keyword>
<evidence type="ECO:0000313" key="2">
    <source>
        <dbReference type="Proteomes" id="UP000824120"/>
    </source>
</evidence>
<gene>
    <name evidence="1" type="ORF">H5410_022496</name>
</gene>
<dbReference type="EMBL" id="JACXVP010000004">
    <property type="protein sequence ID" value="KAG5611215.1"/>
    <property type="molecule type" value="Genomic_DNA"/>
</dbReference>
<accession>A0A9J5ZGY0</accession>
<organism evidence="1 2">
    <name type="scientific">Solanum commersonii</name>
    <name type="common">Commerson's wild potato</name>
    <name type="synonym">Commerson's nightshade</name>
    <dbReference type="NCBI Taxonomy" id="4109"/>
    <lineage>
        <taxon>Eukaryota</taxon>
        <taxon>Viridiplantae</taxon>
        <taxon>Streptophyta</taxon>
        <taxon>Embryophyta</taxon>
        <taxon>Tracheophyta</taxon>
        <taxon>Spermatophyta</taxon>
        <taxon>Magnoliopsida</taxon>
        <taxon>eudicotyledons</taxon>
        <taxon>Gunneridae</taxon>
        <taxon>Pentapetalae</taxon>
        <taxon>asterids</taxon>
        <taxon>lamiids</taxon>
        <taxon>Solanales</taxon>
        <taxon>Solanaceae</taxon>
        <taxon>Solanoideae</taxon>
        <taxon>Solaneae</taxon>
        <taxon>Solanum</taxon>
    </lineage>
</organism>
<comment type="caution">
    <text evidence="1">The sequence shown here is derived from an EMBL/GenBank/DDBJ whole genome shotgun (WGS) entry which is preliminary data.</text>
</comment>
<protein>
    <submittedName>
        <fullName evidence="1">Uncharacterized protein</fullName>
    </submittedName>
</protein>
<name>A0A9J5ZGY0_SOLCO</name>
<reference evidence="1 2" key="1">
    <citation type="submission" date="2020-09" db="EMBL/GenBank/DDBJ databases">
        <title>De no assembly of potato wild relative species, Solanum commersonii.</title>
        <authorList>
            <person name="Cho K."/>
        </authorList>
    </citation>
    <scope>NUCLEOTIDE SEQUENCE [LARGE SCALE GENOMIC DNA]</scope>
    <source>
        <strain evidence="1">LZ3.2</strain>
        <tissue evidence="1">Leaf</tissue>
    </source>
</reference>
<dbReference type="Proteomes" id="UP000824120">
    <property type="component" value="Chromosome 4"/>
</dbReference>
<evidence type="ECO:0000313" key="1">
    <source>
        <dbReference type="EMBL" id="KAG5611215.1"/>
    </source>
</evidence>
<dbReference type="AlphaFoldDB" id="A0A9J5ZGY0"/>
<proteinExistence type="predicted"/>